<dbReference type="GO" id="GO:0009279">
    <property type="term" value="C:cell outer membrane"/>
    <property type="evidence" value="ECO:0007669"/>
    <property type="project" value="UniProtKB-SubCell"/>
</dbReference>
<dbReference type="eggNOG" id="COG1538">
    <property type="taxonomic scope" value="Bacteria"/>
</dbReference>
<evidence type="ECO:0000256" key="1">
    <source>
        <dbReference type="ARBA" id="ARBA00004442"/>
    </source>
</evidence>
<dbReference type="GO" id="GO:0015562">
    <property type="term" value="F:efflux transmembrane transporter activity"/>
    <property type="evidence" value="ECO:0007669"/>
    <property type="project" value="InterPro"/>
</dbReference>
<protein>
    <submittedName>
        <fullName evidence="8">Outer membrane efflux protein</fullName>
    </submittedName>
</protein>
<dbReference type="InterPro" id="IPR003423">
    <property type="entry name" value="OMP_efflux"/>
</dbReference>
<dbReference type="PANTHER" id="PTHR30026:SF20">
    <property type="entry name" value="OUTER MEMBRANE PROTEIN TOLC"/>
    <property type="match status" value="1"/>
</dbReference>
<evidence type="ECO:0000256" key="4">
    <source>
        <dbReference type="ARBA" id="ARBA00022452"/>
    </source>
</evidence>
<dbReference type="SUPFAM" id="SSF56954">
    <property type="entry name" value="Outer membrane efflux proteins (OEP)"/>
    <property type="match status" value="1"/>
</dbReference>
<dbReference type="Proteomes" id="UP000000784">
    <property type="component" value="Chromosome"/>
</dbReference>
<reference evidence="8 9" key="1">
    <citation type="journal article" date="2004" name="Appl. Environ. Microbiol.">
        <title>Mineralization of individual congeners of linear alkylbenzenesulfonate by defined pairs of heterotrophic bacteria.</title>
        <authorList>
            <person name="Schleheck D."/>
            <person name="Knepper T.P."/>
            <person name="Fischer K."/>
            <person name="Cook A.M."/>
        </authorList>
    </citation>
    <scope>NUCLEOTIDE SEQUENCE [LARGE SCALE GENOMIC DNA]</scope>
    <source>
        <strain evidence="9">DSM 14801 / SPH-1</strain>
    </source>
</reference>
<keyword evidence="6" id="KW-0472">Membrane</keyword>
<keyword evidence="5" id="KW-0812">Transmembrane</keyword>
<keyword evidence="3" id="KW-0813">Transport</keyword>
<accession>A9BM49</accession>
<dbReference type="GO" id="GO:0015288">
    <property type="term" value="F:porin activity"/>
    <property type="evidence" value="ECO:0007669"/>
    <property type="project" value="TreeGrafter"/>
</dbReference>
<dbReference type="AlphaFoldDB" id="A9BM49"/>
<dbReference type="GO" id="GO:1990281">
    <property type="term" value="C:efflux pump complex"/>
    <property type="evidence" value="ECO:0007669"/>
    <property type="project" value="TreeGrafter"/>
</dbReference>
<dbReference type="InterPro" id="IPR051906">
    <property type="entry name" value="TolC-like"/>
</dbReference>
<reference evidence="9" key="2">
    <citation type="submission" date="2007-11" db="EMBL/GenBank/DDBJ databases">
        <title>Complete sequence of Delftia acidovorans DSM 14801 / SPH-1.</title>
        <authorList>
            <person name="Copeland A."/>
            <person name="Lucas S."/>
            <person name="Lapidus A."/>
            <person name="Barry K."/>
            <person name="Glavina del Rio T."/>
            <person name="Dalin E."/>
            <person name="Tice H."/>
            <person name="Pitluck S."/>
            <person name="Lowry S."/>
            <person name="Clum A."/>
            <person name="Schmutz J."/>
            <person name="Larimer F."/>
            <person name="Land M."/>
            <person name="Hauser L."/>
            <person name="Kyrpides N."/>
            <person name="Kim E."/>
            <person name="Schleheck D."/>
            <person name="Richardson P."/>
        </authorList>
    </citation>
    <scope>NUCLEOTIDE SEQUENCE [LARGE SCALE GENOMIC DNA]</scope>
    <source>
        <strain evidence="9">DSM 14801 / SPH-1</strain>
    </source>
</reference>
<sequence>MHAMVNPTVLAGMAPARFPSFSRKALQGAICSLLVGWGAGASAQASQPPMTQAAPAAAAAAEAAASRTPIVPKAGSAAEATAAAAGPSVASAAAQRLPQLSLNEVVRAVLDHNPDLRAVEQSRTTARAGVVSASALPNPKLEWNQGRNSARVPGAAAGTVQGWAVALPIENPAVRGARVEAARAGEQGSVHFVATTRNALVAQVRLRAYEMVLREAEVEAAKEAVRLLEQAHERVRVRVDSGEAARYEIIKADAEIIQARQQEQTARLRAEQAQLSLGRLAAGQLPVRFRLDVSLEDPLRIEDMGEIDPMEHPELRQLKAEVERAQARLDGAKASRWPGVELRYGQTREPDVRLNTVGVSIQIPLLDQHRGPIDEAASELERARLQLEGRQIELRQQTLQAWKELEMARLRTQALSQGSVREAESALRVAEAAYRFGERGILDVLDAQRVLRSIRADLLDARYQLQAARIQLEYLAGRYDDPSAL</sequence>
<gene>
    <name evidence="8" type="ordered locus">Daci_4765</name>
</gene>
<evidence type="ECO:0000256" key="3">
    <source>
        <dbReference type="ARBA" id="ARBA00022448"/>
    </source>
</evidence>
<comment type="similarity">
    <text evidence="2">Belongs to the outer membrane factor (OMF) (TC 1.B.17) family.</text>
</comment>
<dbReference type="KEGG" id="dac:Daci_4765"/>
<evidence type="ECO:0000256" key="2">
    <source>
        <dbReference type="ARBA" id="ARBA00007613"/>
    </source>
</evidence>
<keyword evidence="4" id="KW-1134">Transmembrane beta strand</keyword>
<keyword evidence="9" id="KW-1185">Reference proteome</keyword>
<dbReference type="STRING" id="398578.Daci_4765"/>
<dbReference type="HOGENOM" id="CLU_012817_14_0_4"/>
<organism evidence="8 9">
    <name type="scientific">Delftia acidovorans (strain DSM 14801 / SPH-1)</name>
    <dbReference type="NCBI Taxonomy" id="398578"/>
    <lineage>
        <taxon>Bacteria</taxon>
        <taxon>Pseudomonadati</taxon>
        <taxon>Pseudomonadota</taxon>
        <taxon>Betaproteobacteria</taxon>
        <taxon>Burkholderiales</taxon>
        <taxon>Comamonadaceae</taxon>
        <taxon>Delftia</taxon>
    </lineage>
</organism>
<dbReference type="Gene3D" id="1.20.1600.10">
    <property type="entry name" value="Outer membrane efflux proteins (OEP)"/>
    <property type="match status" value="1"/>
</dbReference>
<evidence type="ECO:0000256" key="5">
    <source>
        <dbReference type="ARBA" id="ARBA00022692"/>
    </source>
</evidence>
<evidence type="ECO:0000256" key="7">
    <source>
        <dbReference type="ARBA" id="ARBA00023237"/>
    </source>
</evidence>
<comment type="subcellular location">
    <subcellularLocation>
        <location evidence="1">Cell outer membrane</location>
    </subcellularLocation>
</comment>
<evidence type="ECO:0000256" key="6">
    <source>
        <dbReference type="ARBA" id="ARBA00023136"/>
    </source>
</evidence>
<dbReference type="EMBL" id="CP000884">
    <property type="protein sequence ID" value="ABX37394.1"/>
    <property type="molecule type" value="Genomic_DNA"/>
</dbReference>
<evidence type="ECO:0000313" key="9">
    <source>
        <dbReference type="Proteomes" id="UP000000784"/>
    </source>
</evidence>
<keyword evidence="7" id="KW-0998">Cell outer membrane</keyword>
<dbReference type="PANTHER" id="PTHR30026">
    <property type="entry name" value="OUTER MEMBRANE PROTEIN TOLC"/>
    <property type="match status" value="1"/>
</dbReference>
<name>A9BM49_DELAS</name>
<proteinExistence type="inferred from homology"/>
<evidence type="ECO:0000313" key="8">
    <source>
        <dbReference type="EMBL" id="ABX37394.1"/>
    </source>
</evidence>
<dbReference type="Pfam" id="PF02321">
    <property type="entry name" value="OEP"/>
    <property type="match status" value="2"/>
</dbReference>